<evidence type="ECO:0000313" key="1">
    <source>
        <dbReference type="EMBL" id="ATG26328.1"/>
    </source>
</evidence>
<geneLocation type="plastid" evidence="2"/>
<protein>
    <submittedName>
        <fullName evidence="2">Uncharacterized protein</fullName>
    </submittedName>
</protein>
<dbReference type="AlphaFoldDB" id="A0A291F2N4"/>
<dbReference type="RefSeq" id="YP_009436198.1">
    <property type="nucleotide sequence ID" value="NC_036086.1"/>
</dbReference>
<proteinExistence type="predicted"/>
<reference evidence="2" key="1">
    <citation type="journal article" date="2014" name="Proc. Natl. Acad. Sci. U.S.A.">
        <title>The dynamic history of plastid genomes in the Campanulaceae sensu lato is unique among angiosperms.</title>
        <authorList>
            <person name="Knox E.B."/>
        </authorList>
    </citation>
    <scope>NUCLEOTIDE SEQUENCE</scope>
</reference>
<dbReference type="GeneID" id="34728727"/>
<evidence type="ECO:0000313" key="2">
    <source>
        <dbReference type="EMBL" id="ATG26377.1"/>
    </source>
</evidence>
<name>A0A291F2N4_9ASTR</name>
<reference evidence="2" key="2">
    <citation type="submission" date="2017-08" db="EMBL/GenBank/DDBJ databases">
        <authorList>
            <person name="Knox E.B."/>
        </authorList>
    </citation>
    <scope>NUCLEOTIDE SEQUENCE</scope>
</reference>
<gene>
    <name evidence="2" type="primary">ORF225</name>
    <name evidence="1" type="ORF">Cyp_ang1Pt0795</name>
    <name evidence="2" type="ORF">Cyp_ang1Pt1819</name>
</gene>
<dbReference type="GeneID" id="34728804"/>
<keyword evidence="2" id="KW-0934">Plastid</keyword>
<dbReference type="EMBL" id="MF770621">
    <property type="protein sequence ID" value="ATG26328.1"/>
    <property type="molecule type" value="Genomic_DNA"/>
</dbReference>
<dbReference type="RefSeq" id="YP_009436151.1">
    <property type="nucleotide sequence ID" value="NC_036086.1"/>
</dbReference>
<accession>A0A291F2N4</accession>
<sequence>MKNTNNHDRDNNRDWIFSQKLLLKYLYARIKQFVEGEQVVGEEVEEFHDRDDNLENNWIFSERFFLKLLFPFIKQFMEEEIEDFCTWGQWVWEQGELLKDYQALKMEERAVSFISKSLDDSFAHFIENIRTTKTRKQFIRLRKSFANNFLKILVNIEKKYIIKKTQLELLNQGRIDLATVSYYYLILKELHKDPNKLSPEEDNRLFFFVFHIINVYIARKLENLN</sequence>
<organism evidence="2">
    <name type="scientific">Cyphia angustiloba</name>
    <dbReference type="NCBI Taxonomy" id="2041112"/>
    <lineage>
        <taxon>Eukaryota</taxon>
        <taxon>Viridiplantae</taxon>
        <taxon>Streptophyta</taxon>
        <taxon>Embryophyta</taxon>
        <taxon>Tracheophyta</taxon>
        <taxon>Spermatophyta</taxon>
        <taxon>Magnoliopsida</taxon>
        <taxon>eudicotyledons</taxon>
        <taxon>Gunneridae</taxon>
        <taxon>Pentapetalae</taxon>
        <taxon>asterids</taxon>
        <taxon>campanulids</taxon>
        <taxon>Asterales</taxon>
        <taxon>Campanulaceae</taxon>
        <taxon>Cyphia</taxon>
    </lineage>
</organism>
<dbReference type="EMBL" id="MF770621">
    <property type="protein sequence ID" value="ATG26377.1"/>
    <property type="molecule type" value="Genomic_DNA"/>
</dbReference>